<dbReference type="SUPFAM" id="SSF55073">
    <property type="entry name" value="Nucleotide cyclase"/>
    <property type="match status" value="1"/>
</dbReference>
<sequence length="840" mass="90998">MNAGDGVSMSHVPQLRALLFTDLCDSTSLVERIGDAAAANLFQQHDRLVLRLQHQWNGLLIDRSDGLFLVFERPIDALGFALAYQNGLAELPTANDVPLMARAGLHVGEVILWRNSADAVAVGAKRVEVEGLAKPMAARLMQLALPRQILVSNIAESVMRRSTSSLGEQSNHLKWRSFGRWRFKGVAQPMEIFGVQGAGMPTCSRPRPTPKANRLLPLWRRPAAVVAQGCLIIGVVAVIWFATRPEAAIAFAERDWVVLGDVRNLTGEGVLNEGMEQAFRISLEQSRYVNVLGGLKVRETLTQMLLAEDTPVAPDIAIQIAKRNGARAVLLPTIREVSGKVRVSIEVVDPSTEQAVYTLHSDGIGLSSVLRSTDVVVAQLRNRLGEAVAEVKRASAPLPRVATSNLDALYAYSRAQIAYGEGRVPESVRLFDVAIGLDPGFAMAHVGKVRSLVALGHRGEARKELEAIEPLSSRLSTRELLYFQAWEKEMVASSEAASLDAWKTLADLYLDHHGAHANVALGELQLGRYVEAEQAARRSSASQNGLRSAALQLLGRTQIARGKFSEALDTLGQSVTAAQGQRNRHLAAALAASGNPSAARDVLSTLPTNGPSAWLEGRSVEIDNQQGIEAVIAARKSAESCEGPDSICEFLEVVSLVVSVAADQCITPAEVRRVSEPLLKLAADQNEFDRGQRLYFALAAIYAGQRSGIHVDQGALSRLGELARSIKDPRGEQLFAMVQVNDKRMRGDRASAVQEGRALIDGSELFQVHSVLAMALAEDAEHVAEEQEITWLRTHRGVAYAEFAGSAVLQALNVRDSRLEPRTISCRTTALSHRELSGSG</sequence>
<proteinExistence type="predicted"/>
<dbReference type="Proteomes" id="UP001208054">
    <property type="component" value="Unassembled WGS sequence"/>
</dbReference>
<name>A0ABT2XIM3_9GAMM</name>
<dbReference type="NCBIfam" id="TIGR04510">
    <property type="entry name" value="mod_pep_cyc"/>
    <property type="match status" value="1"/>
</dbReference>
<dbReference type="InterPro" id="IPR030966">
    <property type="entry name" value="Mod_pep_cyc"/>
</dbReference>
<evidence type="ECO:0000313" key="2">
    <source>
        <dbReference type="Proteomes" id="UP001208054"/>
    </source>
</evidence>
<dbReference type="RefSeq" id="WP_263469138.1">
    <property type="nucleotide sequence ID" value="NZ_JAHWBK010000006.1"/>
</dbReference>
<reference evidence="1 2" key="1">
    <citation type="submission" date="2021-07" db="EMBL/GenBank/DDBJ databases">
        <title>Clinical implication of Pseudomonas aeruginosa: further insight on the antimicrobial resistance.</title>
        <authorList>
            <person name="Macori G."/>
            <person name="Fanning S."/>
            <person name="Alqahtani A."/>
        </authorList>
    </citation>
    <scope>NUCLEOTIDE SEQUENCE [LARGE SCALE GENOMIC DNA]</scope>
    <source>
        <strain evidence="1 2">CFS3442</strain>
    </source>
</reference>
<protein>
    <submittedName>
        <fullName evidence="1">Peptide modification system cyclase</fullName>
    </submittedName>
</protein>
<dbReference type="CDD" id="cd07302">
    <property type="entry name" value="CHD"/>
    <property type="match status" value="1"/>
</dbReference>
<accession>A0ABT2XIM3</accession>
<organism evidence="1 2">
    <name type="scientific">Stenotrophomonas riyadhensis</name>
    <dbReference type="NCBI Taxonomy" id="2859893"/>
    <lineage>
        <taxon>Bacteria</taxon>
        <taxon>Pseudomonadati</taxon>
        <taxon>Pseudomonadota</taxon>
        <taxon>Gammaproteobacteria</taxon>
        <taxon>Lysobacterales</taxon>
        <taxon>Lysobacteraceae</taxon>
        <taxon>Stenotrophomonas</taxon>
    </lineage>
</organism>
<evidence type="ECO:0000313" key="1">
    <source>
        <dbReference type="EMBL" id="MCV0324908.1"/>
    </source>
</evidence>
<dbReference type="PANTHER" id="PTHR43081">
    <property type="entry name" value="ADENYLATE CYCLASE, TERMINAL-DIFFERENTIATION SPECIFIC-RELATED"/>
    <property type="match status" value="1"/>
</dbReference>
<comment type="caution">
    <text evidence="1">The sequence shown here is derived from an EMBL/GenBank/DDBJ whole genome shotgun (WGS) entry which is preliminary data.</text>
</comment>
<dbReference type="InterPro" id="IPR001054">
    <property type="entry name" value="A/G_cyclase"/>
</dbReference>
<dbReference type="Gene3D" id="3.40.50.10610">
    <property type="entry name" value="ABC-type transport auxiliary lipoprotein component"/>
    <property type="match status" value="1"/>
</dbReference>
<dbReference type="InterPro" id="IPR029787">
    <property type="entry name" value="Nucleotide_cyclase"/>
</dbReference>
<dbReference type="Gene3D" id="3.30.70.1230">
    <property type="entry name" value="Nucleotide cyclase"/>
    <property type="match status" value="1"/>
</dbReference>
<dbReference type="Gene3D" id="1.25.40.10">
    <property type="entry name" value="Tetratricopeptide repeat domain"/>
    <property type="match status" value="2"/>
</dbReference>
<dbReference type="InterPro" id="IPR011990">
    <property type="entry name" value="TPR-like_helical_dom_sf"/>
</dbReference>
<dbReference type="EMBL" id="JAHWBK010000006">
    <property type="protein sequence ID" value="MCV0324908.1"/>
    <property type="molecule type" value="Genomic_DNA"/>
</dbReference>
<keyword evidence="2" id="KW-1185">Reference proteome</keyword>
<dbReference type="SUPFAM" id="SSF48452">
    <property type="entry name" value="TPR-like"/>
    <property type="match status" value="1"/>
</dbReference>
<dbReference type="InterPro" id="IPR050697">
    <property type="entry name" value="Adenylyl/Guanylyl_Cyclase_3/4"/>
</dbReference>
<dbReference type="PANTHER" id="PTHR43081:SF1">
    <property type="entry name" value="ADENYLATE CYCLASE, TERMINAL-DIFFERENTIATION SPECIFIC"/>
    <property type="match status" value="1"/>
</dbReference>
<gene>
    <name evidence="1" type="ORF">KYJ44_11305</name>
</gene>